<evidence type="ECO:0000256" key="4">
    <source>
        <dbReference type="ARBA" id="ARBA00023136"/>
    </source>
</evidence>
<feature type="transmembrane region" description="Helical" evidence="5">
    <location>
        <begin position="281"/>
        <end position="302"/>
    </location>
</feature>
<dbReference type="GO" id="GO:0005886">
    <property type="term" value="C:plasma membrane"/>
    <property type="evidence" value="ECO:0007669"/>
    <property type="project" value="UniProtKB-SubCell"/>
</dbReference>
<dbReference type="EMBL" id="CP119321">
    <property type="protein sequence ID" value="WEK13298.1"/>
    <property type="molecule type" value="Genomic_DNA"/>
</dbReference>
<keyword evidence="4 5" id="KW-0472">Membrane</keyword>
<feature type="transmembrane region" description="Helical" evidence="5">
    <location>
        <begin position="82"/>
        <end position="99"/>
    </location>
</feature>
<dbReference type="AlphaFoldDB" id="A0AAJ5W136"/>
<dbReference type="PANTHER" id="PTHR23523">
    <property type="match status" value="1"/>
</dbReference>
<keyword evidence="3 5" id="KW-1133">Transmembrane helix</keyword>
<feature type="transmembrane region" description="Helical" evidence="5">
    <location>
        <begin position="370"/>
        <end position="389"/>
    </location>
</feature>
<evidence type="ECO:0000256" key="1">
    <source>
        <dbReference type="ARBA" id="ARBA00004651"/>
    </source>
</evidence>
<accession>A0AAJ5W136</accession>
<evidence type="ECO:0000313" key="8">
    <source>
        <dbReference type="Proteomes" id="UP001213972"/>
    </source>
</evidence>
<evidence type="ECO:0000256" key="5">
    <source>
        <dbReference type="SAM" id="Phobius"/>
    </source>
</evidence>
<comment type="subcellular location">
    <subcellularLocation>
        <location evidence="1">Cell membrane</location>
        <topology evidence="1">Multi-pass membrane protein</topology>
    </subcellularLocation>
</comment>
<keyword evidence="2 5" id="KW-0812">Transmembrane</keyword>
<feature type="transmembrane region" description="Helical" evidence="5">
    <location>
        <begin position="255"/>
        <end position="274"/>
    </location>
</feature>
<dbReference type="Pfam" id="PF07690">
    <property type="entry name" value="MFS_1"/>
    <property type="match status" value="1"/>
</dbReference>
<dbReference type="Gene3D" id="1.20.1250.20">
    <property type="entry name" value="MFS general substrate transporter like domains"/>
    <property type="match status" value="2"/>
</dbReference>
<feature type="transmembrane region" description="Helical" evidence="5">
    <location>
        <begin position="171"/>
        <end position="190"/>
    </location>
</feature>
<evidence type="ECO:0000313" key="7">
    <source>
        <dbReference type="EMBL" id="WEK13298.1"/>
    </source>
</evidence>
<organism evidence="7 8">
    <name type="scientific">Candidatus Microbacterium phytovorans</name>
    <dbReference type="NCBI Taxonomy" id="3121374"/>
    <lineage>
        <taxon>Bacteria</taxon>
        <taxon>Bacillati</taxon>
        <taxon>Actinomycetota</taxon>
        <taxon>Actinomycetes</taxon>
        <taxon>Micrococcales</taxon>
        <taxon>Microbacteriaceae</taxon>
        <taxon>Microbacterium</taxon>
    </lineage>
</organism>
<dbReference type="GO" id="GO:0022857">
    <property type="term" value="F:transmembrane transporter activity"/>
    <property type="evidence" value="ECO:0007669"/>
    <property type="project" value="InterPro"/>
</dbReference>
<dbReference type="InterPro" id="IPR036259">
    <property type="entry name" value="MFS_trans_sf"/>
</dbReference>
<sequence length="409" mass="43029">MTSAPTRPLWRGRTLALLGIALFAFSLRSAVASLSPVLDHIQDDFDVPAAIVGAIGTAPPVCFALFGLLTPRLVRRLGLERLTVVALVVVSAGLIARGLSTDAVMLAVSTAVIFAGVGVGNVLLPPLVKKYFPDRIGLVTTLYSMTMAFSTFLPPLFAVPVADAVDWRASLSMWAIFSVLAILPWAALLIRERGGDAVVVEEANAQLFGRLWRLPLAWAITVTFLVSSAVAYTSFAWLPPLLIDTAGVAPAEAGALLSLFAFMGLPASLTVPALASRRRALPVLFAIAVVAGLVSIGGLLWAPTAAPALWVVLLGITPLYFPLALALIGLRARTHETAVALSGFVQSIGYAIVAALPFGVGVVHDLTGAWTIPLVALAVFIVASIPAGVRLAKPGTVEDEWEQRNARPW</sequence>
<evidence type="ECO:0000256" key="3">
    <source>
        <dbReference type="ARBA" id="ARBA00022989"/>
    </source>
</evidence>
<dbReference type="InterPro" id="IPR052524">
    <property type="entry name" value="MFS_Cyanate_Porter"/>
</dbReference>
<evidence type="ECO:0000256" key="2">
    <source>
        <dbReference type="ARBA" id="ARBA00022692"/>
    </source>
</evidence>
<dbReference type="InterPro" id="IPR020846">
    <property type="entry name" value="MFS_dom"/>
</dbReference>
<feature type="transmembrane region" description="Helical" evidence="5">
    <location>
        <begin position="136"/>
        <end position="159"/>
    </location>
</feature>
<dbReference type="SUPFAM" id="SSF103473">
    <property type="entry name" value="MFS general substrate transporter"/>
    <property type="match status" value="1"/>
</dbReference>
<gene>
    <name evidence="7" type="ORF">P0Y48_12680</name>
</gene>
<feature type="transmembrane region" description="Helical" evidence="5">
    <location>
        <begin position="105"/>
        <end position="124"/>
    </location>
</feature>
<proteinExistence type="predicted"/>
<protein>
    <submittedName>
        <fullName evidence="7">MFS transporter</fullName>
    </submittedName>
</protein>
<feature type="transmembrane region" description="Helical" evidence="5">
    <location>
        <begin position="337"/>
        <end position="358"/>
    </location>
</feature>
<feature type="domain" description="Major facilitator superfamily (MFS) profile" evidence="6">
    <location>
        <begin position="14"/>
        <end position="409"/>
    </location>
</feature>
<evidence type="ECO:0000259" key="6">
    <source>
        <dbReference type="PROSITE" id="PS50850"/>
    </source>
</evidence>
<dbReference type="PANTHER" id="PTHR23523:SF2">
    <property type="entry name" value="2-NITROIMIDAZOLE TRANSPORTER"/>
    <property type="match status" value="1"/>
</dbReference>
<feature type="transmembrane region" description="Helical" evidence="5">
    <location>
        <begin position="308"/>
        <end position="330"/>
    </location>
</feature>
<feature type="transmembrane region" description="Helical" evidence="5">
    <location>
        <begin position="48"/>
        <end position="70"/>
    </location>
</feature>
<dbReference type="PROSITE" id="PS50850">
    <property type="entry name" value="MFS"/>
    <property type="match status" value="1"/>
</dbReference>
<name>A0AAJ5W136_9MICO</name>
<feature type="transmembrane region" description="Helical" evidence="5">
    <location>
        <begin position="211"/>
        <end position="235"/>
    </location>
</feature>
<reference evidence="7" key="1">
    <citation type="submission" date="2023-03" db="EMBL/GenBank/DDBJ databases">
        <title>Andean soil-derived lignocellulolytic bacterial consortium as a source of novel taxa and putative plastic-active enzymes.</title>
        <authorList>
            <person name="Diaz-Garcia L."/>
            <person name="Chuvochina M."/>
            <person name="Feuerriegel G."/>
            <person name="Bunk B."/>
            <person name="Sproer C."/>
            <person name="Streit W.R."/>
            <person name="Rodriguez L.M."/>
            <person name="Overmann J."/>
            <person name="Jimenez D.J."/>
        </authorList>
    </citation>
    <scope>NUCLEOTIDE SEQUENCE</scope>
    <source>
        <strain evidence="7">MAG 4610</strain>
    </source>
</reference>
<dbReference type="InterPro" id="IPR011701">
    <property type="entry name" value="MFS"/>
</dbReference>
<dbReference type="Proteomes" id="UP001213972">
    <property type="component" value="Chromosome"/>
</dbReference>